<protein>
    <submittedName>
        <fullName evidence="1">Uncharacterized protein</fullName>
    </submittedName>
</protein>
<evidence type="ECO:0000313" key="2">
    <source>
        <dbReference type="Proteomes" id="UP000237310"/>
    </source>
</evidence>
<keyword evidence="2" id="KW-1185">Reference proteome</keyword>
<gene>
    <name evidence="1" type="ORF">C3L50_03980</name>
</gene>
<accession>A0A2S5ADP2</accession>
<reference evidence="1 2" key="1">
    <citation type="submission" date="2018-01" db="EMBL/GenBank/DDBJ databases">
        <authorList>
            <person name="Gaut B.S."/>
            <person name="Morton B.R."/>
            <person name="Clegg M.T."/>
            <person name="Duvall M.R."/>
        </authorList>
    </citation>
    <scope>NUCLEOTIDE SEQUENCE [LARGE SCALE GENOMIC DNA]</scope>
    <source>
        <strain evidence="1 2">HR-AY</strain>
    </source>
</reference>
<organism evidence="1 2">
    <name type="scientific">Flavobacterium alvei</name>
    <dbReference type="NCBI Taxonomy" id="2080416"/>
    <lineage>
        <taxon>Bacteria</taxon>
        <taxon>Pseudomonadati</taxon>
        <taxon>Bacteroidota</taxon>
        <taxon>Flavobacteriia</taxon>
        <taxon>Flavobacteriales</taxon>
        <taxon>Flavobacteriaceae</taxon>
        <taxon>Flavobacterium</taxon>
    </lineage>
</organism>
<dbReference type="EMBL" id="PQVG01000002">
    <property type="protein sequence ID" value="POY40665.1"/>
    <property type="molecule type" value="Genomic_DNA"/>
</dbReference>
<sequence length="210" mass="23973">MSEGIETRISGRITDFNNSPISNVKLKVLEYKSTSSSWSLYGNFPDFIQDITSSETNANGEYDFTFKTSGKGNIYQIEIQPSPISEQKYSNCCHSERITTIGSPFIFNYNQLIKLYPCDVTINLNNVSNFPFQVYHETTFNPNNNSNDIVSNNQVIRRIYIAKYSPQKLYINRMKSNGIKQVATYTFPASNVETLTIQSITINETDFKDI</sequence>
<comment type="caution">
    <text evidence="1">The sequence shown here is derived from an EMBL/GenBank/DDBJ whole genome shotgun (WGS) entry which is preliminary data.</text>
</comment>
<proteinExistence type="predicted"/>
<dbReference type="SUPFAM" id="SSF49464">
    <property type="entry name" value="Carboxypeptidase regulatory domain-like"/>
    <property type="match status" value="1"/>
</dbReference>
<dbReference type="InterPro" id="IPR008969">
    <property type="entry name" value="CarboxyPept-like_regulatory"/>
</dbReference>
<dbReference type="Proteomes" id="UP000237310">
    <property type="component" value="Unassembled WGS sequence"/>
</dbReference>
<name>A0A2S5ADP2_9FLAO</name>
<evidence type="ECO:0000313" key="1">
    <source>
        <dbReference type="EMBL" id="POY40665.1"/>
    </source>
</evidence>
<dbReference type="AlphaFoldDB" id="A0A2S5ADP2"/>